<dbReference type="KEGG" id="ngr:NAEGRDRAFT_55018"/>
<dbReference type="AlphaFoldDB" id="D2W6Q5"/>
<dbReference type="Gene3D" id="1.25.40.20">
    <property type="entry name" value="Ankyrin repeat-containing domain"/>
    <property type="match status" value="1"/>
</dbReference>
<dbReference type="Proteomes" id="UP000006671">
    <property type="component" value="Unassembled WGS sequence"/>
</dbReference>
<evidence type="ECO:0000313" key="2">
    <source>
        <dbReference type="Proteomes" id="UP000006671"/>
    </source>
</evidence>
<name>D2W6Q5_NAEGR</name>
<dbReference type="EMBL" id="GG739502">
    <property type="protein sequence ID" value="EFC35247.1"/>
    <property type="molecule type" value="Genomic_DNA"/>
</dbReference>
<keyword evidence="2" id="KW-1185">Reference proteome</keyword>
<evidence type="ECO:0000313" key="1">
    <source>
        <dbReference type="EMBL" id="EFC35247.1"/>
    </source>
</evidence>
<dbReference type="InParanoid" id="D2W6Q5"/>
<accession>D2W6Q5</accession>
<gene>
    <name evidence="1" type="ORF">NAEGRDRAFT_55018</name>
</gene>
<feature type="non-terminal residue" evidence="1">
    <location>
        <position position="244"/>
    </location>
</feature>
<organism evidence="2">
    <name type="scientific">Naegleria gruberi</name>
    <name type="common">Amoeba</name>
    <dbReference type="NCBI Taxonomy" id="5762"/>
    <lineage>
        <taxon>Eukaryota</taxon>
        <taxon>Discoba</taxon>
        <taxon>Heterolobosea</taxon>
        <taxon>Tetramitia</taxon>
        <taxon>Eutetramitia</taxon>
        <taxon>Vahlkampfiidae</taxon>
        <taxon>Naegleria</taxon>
    </lineage>
</organism>
<dbReference type="SUPFAM" id="SSF48403">
    <property type="entry name" value="Ankyrin repeat"/>
    <property type="match status" value="1"/>
</dbReference>
<reference evidence="1 2" key="1">
    <citation type="journal article" date="2010" name="Cell">
        <title>The genome of Naegleria gruberi illuminates early eukaryotic versatility.</title>
        <authorList>
            <person name="Fritz-Laylin L.K."/>
            <person name="Prochnik S.E."/>
            <person name="Ginger M.L."/>
            <person name="Dacks J.B."/>
            <person name="Carpenter M.L."/>
            <person name="Field M.C."/>
            <person name="Kuo A."/>
            <person name="Paredez A."/>
            <person name="Chapman J."/>
            <person name="Pham J."/>
            <person name="Shu S."/>
            <person name="Neupane R."/>
            <person name="Cipriano M."/>
            <person name="Mancuso J."/>
            <person name="Tu H."/>
            <person name="Salamov A."/>
            <person name="Lindquist E."/>
            <person name="Shapiro H."/>
            <person name="Lucas S."/>
            <person name="Grigoriev I.V."/>
            <person name="Cande W.Z."/>
            <person name="Fulton C."/>
            <person name="Rokhsar D.S."/>
            <person name="Dawson S.C."/>
        </authorList>
    </citation>
    <scope>NUCLEOTIDE SEQUENCE [LARGE SCALE GENOMIC DNA]</scope>
    <source>
        <strain evidence="1 2">NEG-M</strain>
    </source>
</reference>
<dbReference type="GeneID" id="8847829"/>
<protein>
    <submittedName>
        <fullName evidence="1">Predicted protein</fullName>
    </submittedName>
</protein>
<dbReference type="VEuPathDB" id="AmoebaDB:NAEGRDRAFT_55018"/>
<dbReference type="InterPro" id="IPR036770">
    <property type="entry name" value="Ankyrin_rpt-contain_sf"/>
</dbReference>
<sequence length="244" mass="27283">MATCKNIWLQAAEAIKQGDLSILQSLDLVSVINNNYDEATLLSIACGQNKCCPEIIQLLLAVPTIDLNKNNEEERTPLQIAKSEKNIEIIKLLLGKIFIDDLKDIDKYTTSNDGEMILIGSENDPSISKSISEYLKNRSLVYGNDQYNTFSKEDIPLKETFNSLEDYILSHLISNSVAPKYQYKPRVTPVLDDPVIDRSERTLFTRSGGNGVVSKVSLNGKPVAEKLSTAFIDLELYKKISEHP</sequence>
<dbReference type="Pfam" id="PF12796">
    <property type="entry name" value="Ank_2"/>
    <property type="match status" value="1"/>
</dbReference>
<dbReference type="RefSeq" id="XP_002667991.1">
    <property type="nucleotide sequence ID" value="XM_002667945.1"/>
</dbReference>
<dbReference type="InterPro" id="IPR002110">
    <property type="entry name" value="Ankyrin_rpt"/>
</dbReference>
<proteinExistence type="predicted"/>
<dbReference type="OrthoDB" id="5314041at2759"/>